<proteinExistence type="predicted"/>
<accession>G9X1W6</accession>
<comment type="caution">
    <text evidence="1">The sequence shown here is derived from an EMBL/GenBank/DDBJ whole genome shotgun (WGS) entry which is preliminary data.</text>
</comment>
<evidence type="ECO:0000313" key="1">
    <source>
        <dbReference type="EMBL" id="EHL13089.1"/>
    </source>
</evidence>
<dbReference type="Proteomes" id="UP000006437">
    <property type="component" value="Unassembled WGS sequence"/>
</dbReference>
<evidence type="ECO:0000313" key="2">
    <source>
        <dbReference type="EMBL" id="EJU24026.1"/>
    </source>
</evidence>
<gene>
    <name evidence="2" type="ORF">HMPREF1143_0546</name>
    <name evidence="1" type="ORF">HMPREF9629_00389</name>
</gene>
<accession>J4WFG9</accession>
<organism evidence="1 4">
    <name type="scientific">Peptoanaerobacter stomatis</name>
    <dbReference type="NCBI Taxonomy" id="796937"/>
    <lineage>
        <taxon>Bacteria</taxon>
        <taxon>Bacillati</taxon>
        <taxon>Bacillota</taxon>
        <taxon>Clostridia</taxon>
        <taxon>Peptostreptococcales</taxon>
        <taxon>Filifactoraceae</taxon>
        <taxon>Peptoanaerobacter</taxon>
    </lineage>
</organism>
<dbReference type="AlphaFoldDB" id="G9X1W6"/>
<evidence type="ECO:0000313" key="3">
    <source>
        <dbReference type="Proteomes" id="UP000005244"/>
    </source>
</evidence>
<protein>
    <submittedName>
        <fullName evidence="1">Uncharacterized protein</fullName>
    </submittedName>
</protein>
<evidence type="ECO:0000313" key="4">
    <source>
        <dbReference type="Proteomes" id="UP000006437"/>
    </source>
</evidence>
<reference evidence="2 3" key="2">
    <citation type="submission" date="2012-07" db="EMBL/GenBank/DDBJ databases">
        <authorList>
            <person name="Durkin A.S."/>
            <person name="McCorrison J."/>
            <person name="Torralba M."/>
            <person name="Gillis M."/>
            <person name="Methe B."/>
            <person name="Sutton G."/>
            <person name="Nelson K.E."/>
        </authorList>
    </citation>
    <scope>NUCLEOTIDE SEQUENCE [LARGE SCALE GENOMIC DNA]</scope>
    <source>
        <strain evidence="2 3">OBRC8</strain>
    </source>
</reference>
<dbReference type="BioCyc" id="EBAC796937-HMP:GMGH-389-MONOMER"/>
<reference evidence="1 4" key="1">
    <citation type="submission" date="2011-08" db="EMBL/GenBank/DDBJ databases">
        <title>The Genome Sequence of Eubacteriaceae bacterium ACC19a.</title>
        <authorList>
            <consortium name="The Broad Institute Genome Sequencing Platform"/>
            <person name="Earl A."/>
            <person name="Ward D."/>
            <person name="Feldgarden M."/>
            <person name="Gevers D."/>
            <person name="Sizova M."/>
            <person name="Hazen A."/>
            <person name="Epstein S."/>
            <person name="Young S.K."/>
            <person name="Zeng Q."/>
            <person name="Gargeya S."/>
            <person name="Fitzgerald M."/>
            <person name="Haas B."/>
            <person name="Abouelleil A."/>
            <person name="Alvarado L."/>
            <person name="Arachchi H.M."/>
            <person name="Berlin A."/>
            <person name="Brown A."/>
            <person name="Chapman S.B."/>
            <person name="Chen Z."/>
            <person name="Dunbar C."/>
            <person name="Freedman E."/>
            <person name="Gearin G."/>
            <person name="Gellesch M."/>
            <person name="Goldberg J."/>
            <person name="Griggs A."/>
            <person name="Gujja S."/>
            <person name="Heiman D."/>
            <person name="Howarth C."/>
            <person name="Larson L."/>
            <person name="Lui A."/>
            <person name="MacDonald P.J.P."/>
            <person name="Montmayeur A."/>
            <person name="Murphy C."/>
            <person name="Neiman D."/>
            <person name="Pearson M."/>
            <person name="Priest M."/>
            <person name="Roberts A."/>
            <person name="Saif S."/>
            <person name="Shea T."/>
            <person name="Shenoy N."/>
            <person name="Sisk P."/>
            <person name="Stolte C."/>
            <person name="Sykes S."/>
            <person name="Wortman J."/>
            <person name="Nusbaum C."/>
            <person name="Birren B."/>
        </authorList>
    </citation>
    <scope>NUCLEOTIDE SEQUENCE [LARGE SCALE GENOMIC DNA]</scope>
    <source>
        <strain evidence="1 4">ACC19a</strain>
    </source>
</reference>
<dbReference type="HOGENOM" id="CLU_3314209_0_0_9"/>
<keyword evidence="3" id="KW-1185">Reference proteome</keyword>
<name>G9X1W6_9FIRM</name>
<dbReference type="EMBL" id="AFZE01000045">
    <property type="protein sequence ID" value="EHL13089.1"/>
    <property type="molecule type" value="Genomic_DNA"/>
</dbReference>
<dbReference type="EMBL" id="ALNK01000011">
    <property type="protein sequence ID" value="EJU24026.1"/>
    <property type="molecule type" value="Genomic_DNA"/>
</dbReference>
<dbReference type="Proteomes" id="UP000005244">
    <property type="component" value="Unassembled WGS sequence"/>
</dbReference>
<sequence>MVIKMYKITENEVENIGMSTLFCTILKRTKISSISSVIF</sequence>